<evidence type="ECO:0000256" key="10">
    <source>
        <dbReference type="ARBA" id="ARBA00023157"/>
    </source>
</evidence>
<dbReference type="FunFam" id="3.20.70.20:FF:000022">
    <property type="entry name" value="Vitamin B12-dependent ribonucleotide reductase"/>
    <property type="match status" value="1"/>
</dbReference>
<dbReference type="CDD" id="cd02888">
    <property type="entry name" value="RNR_II_dimer"/>
    <property type="match status" value="1"/>
</dbReference>
<evidence type="ECO:0000259" key="15">
    <source>
        <dbReference type="PROSITE" id="PS51161"/>
    </source>
</evidence>
<keyword evidence="9" id="KW-0215">Deoxyribonucleotide synthesis</keyword>
<keyword evidence="4 14" id="KW-0846">Cobalamin</keyword>
<dbReference type="GO" id="GO:0031419">
    <property type="term" value="F:cobalamin binding"/>
    <property type="evidence" value="ECO:0007669"/>
    <property type="project" value="UniProtKB-KW"/>
</dbReference>
<dbReference type="Pfam" id="PF00317">
    <property type="entry name" value="Ribonuc_red_lgN"/>
    <property type="match status" value="1"/>
</dbReference>
<evidence type="ECO:0000256" key="3">
    <source>
        <dbReference type="ARBA" id="ARBA00022533"/>
    </source>
</evidence>
<keyword evidence="5 14" id="KW-0237">DNA synthesis</keyword>
<keyword evidence="6 13" id="KW-0547">Nucleotide-binding</keyword>
<dbReference type="EMBL" id="PFKZ01000003">
    <property type="protein sequence ID" value="PIY59750.1"/>
    <property type="molecule type" value="Genomic_DNA"/>
</dbReference>
<dbReference type="Proteomes" id="UP000230363">
    <property type="component" value="Unassembled WGS sequence"/>
</dbReference>
<dbReference type="GO" id="GO:0009263">
    <property type="term" value="P:deoxyribonucleotide biosynthetic process"/>
    <property type="evidence" value="ECO:0007669"/>
    <property type="project" value="UniProtKB-KW"/>
</dbReference>
<evidence type="ECO:0000256" key="9">
    <source>
        <dbReference type="ARBA" id="ARBA00023116"/>
    </source>
</evidence>
<feature type="domain" description="ATP-cone" evidence="15">
    <location>
        <begin position="3"/>
        <end position="96"/>
    </location>
</feature>
<proteinExistence type="inferred from homology"/>
<dbReference type="InterPro" id="IPR013509">
    <property type="entry name" value="RNR_lsu_N"/>
</dbReference>
<dbReference type="Pfam" id="PF02867">
    <property type="entry name" value="Ribonuc_red_lgC"/>
    <property type="match status" value="1"/>
</dbReference>
<evidence type="ECO:0000256" key="13">
    <source>
        <dbReference type="PROSITE-ProRule" id="PRU00492"/>
    </source>
</evidence>
<dbReference type="SUPFAM" id="SSF48168">
    <property type="entry name" value="R1 subunit of ribonucleotide reductase, N-terminal domain"/>
    <property type="match status" value="1"/>
</dbReference>
<dbReference type="SUPFAM" id="SSF51998">
    <property type="entry name" value="PFL-like glycyl radical enzymes"/>
    <property type="match status" value="1"/>
</dbReference>
<dbReference type="InterPro" id="IPR013346">
    <property type="entry name" value="NrdE_NrdA_C"/>
</dbReference>
<evidence type="ECO:0000256" key="5">
    <source>
        <dbReference type="ARBA" id="ARBA00022634"/>
    </source>
</evidence>
<dbReference type="NCBIfam" id="TIGR02504">
    <property type="entry name" value="NrdJ_Z"/>
    <property type="match status" value="1"/>
</dbReference>
<evidence type="ECO:0000256" key="2">
    <source>
        <dbReference type="ARBA" id="ARBA00007405"/>
    </source>
</evidence>
<dbReference type="GO" id="GO:0004748">
    <property type="term" value="F:ribonucleoside-diphosphate reductase activity, thioredoxin disulfide as acceptor"/>
    <property type="evidence" value="ECO:0007669"/>
    <property type="project" value="UniProtKB-EC"/>
</dbReference>
<comment type="catalytic activity">
    <reaction evidence="12 14">
        <text>a 2'-deoxyribonucleoside 5'-diphosphate + [thioredoxin]-disulfide + H2O = a ribonucleoside 5'-diphosphate + [thioredoxin]-dithiol</text>
        <dbReference type="Rhea" id="RHEA:23252"/>
        <dbReference type="Rhea" id="RHEA-COMP:10698"/>
        <dbReference type="Rhea" id="RHEA-COMP:10700"/>
        <dbReference type="ChEBI" id="CHEBI:15377"/>
        <dbReference type="ChEBI" id="CHEBI:29950"/>
        <dbReference type="ChEBI" id="CHEBI:50058"/>
        <dbReference type="ChEBI" id="CHEBI:57930"/>
        <dbReference type="ChEBI" id="CHEBI:73316"/>
        <dbReference type="EC" id="1.17.4.1"/>
    </reaction>
</comment>
<dbReference type="GO" id="GO:0071897">
    <property type="term" value="P:DNA biosynthetic process"/>
    <property type="evidence" value="ECO:0007669"/>
    <property type="project" value="UniProtKB-KW"/>
</dbReference>
<dbReference type="PROSITE" id="PS51161">
    <property type="entry name" value="ATP_CONE"/>
    <property type="match status" value="1"/>
</dbReference>
<organism evidence="16 17">
    <name type="scientific">Candidatus Wolfebacteria bacterium CG_4_10_14_0_8_um_filter_37_11</name>
    <dbReference type="NCBI Taxonomy" id="1975062"/>
    <lineage>
        <taxon>Bacteria</taxon>
        <taxon>Candidatus Wolfeibacteriota</taxon>
    </lineage>
</organism>
<evidence type="ECO:0000256" key="4">
    <source>
        <dbReference type="ARBA" id="ARBA00022628"/>
    </source>
</evidence>
<protein>
    <recommendedName>
        <fullName evidence="14">Vitamin B12-dependent ribonucleotide reductase</fullName>
        <ecNumber evidence="14">1.17.4.1</ecNumber>
    </recommendedName>
</protein>
<evidence type="ECO:0000256" key="6">
    <source>
        <dbReference type="ARBA" id="ARBA00022741"/>
    </source>
</evidence>
<dbReference type="InterPro" id="IPR000788">
    <property type="entry name" value="RNR_lg_C"/>
</dbReference>
<dbReference type="GO" id="GO:0005524">
    <property type="term" value="F:ATP binding"/>
    <property type="evidence" value="ECO:0007669"/>
    <property type="project" value="UniProtKB-UniRule"/>
</dbReference>
<keyword evidence="3" id="KW-0021">Allosteric enzyme</keyword>
<comment type="similarity">
    <text evidence="2 14">Belongs to the ribonucleoside diphosphate reductase class-2 family.</text>
</comment>
<evidence type="ECO:0000313" key="16">
    <source>
        <dbReference type="EMBL" id="PIY59750.1"/>
    </source>
</evidence>
<sequence length="856" mass="97055">MFKNIRKRNGQIAPFKIEKITNAVYKASIAIGEENWQLAEDLTKEVLNQLKRKIKKGAIPQIEEVQDAVEKILIETGHARMAKSYILYRQHRAEIRKEKEQVLNKEEVDEVDKKFDINALRVLASRYLRKDEEGKIIESPKQLFERVATHTAIPSFFYDAKIYKKAGGNPERRFEEFDPTKFIGKFSIGKYKLNQFHLEGVKRVYDRLAKDRKIKVSWQNFLELLRKGYFNKYESEIDAYYNLMVERRFMPNTPALANFGNYFGMGSACFVLGIEDSIESIMDSLKAAAIIFKSGGGVGYNFAHLRPENDFIKTTGGTSSGPISFMSMFDNMTDVIKQGGIRRGANMGILNSDHPDIDKFIKAKEGNKALRNFNISIMVKPEFWQCLKEGKMYPLINPRNGKVVKEIDPKQLFDIIAYQVWESAEPGILFYDRINEYNPFTKHLGPIECTNPCGEVLLYPFESCNLGSINVWGYLKKNGGKKPHFDWQALERDVKIATRFLDNVVDINKYPLPEIEEISLNTRKLGLGVMGVADLFYELEISYASKQCLEFMERLMEFINYHAKSASIELAKERGRMPYFDKSFYKDGKLPFAGFKDKKSWHLDWNGIVKKIKKYGIRNGFNTVIAPTGSISMIAGTSSGIEPIFSLVFEKSVAIGNFYYVDPVFEERMRKEGLMDEDLIKDASASNGSIKNITYIPANIKKIFLTAMDISPVDHIKVLAAFQKWTDSSISKTNNFPSDASVDDIKKAYLLAYELGCKGVTVYRDKSLKQQVLIGGSTKKKHTETSKLAAFKDEKAKGLTVYSEAASNPSVSLGLSPAEEELKPNNGMKNCPSCKISLTKQEGCIKCPACGWGLCG</sequence>
<reference evidence="17" key="1">
    <citation type="submission" date="2017-09" db="EMBL/GenBank/DDBJ databases">
        <title>Depth-based differentiation of microbial function through sediment-hosted aquifers and enrichment of novel symbionts in the deep terrestrial subsurface.</title>
        <authorList>
            <person name="Probst A.J."/>
            <person name="Ladd B."/>
            <person name="Jarett J.K."/>
            <person name="Geller-Mcgrath D.E."/>
            <person name="Sieber C.M.K."/>
            <person name="Emerson J.B."/>
            <person name="Anantharaman K."/>
            <person name="Thomas B.C."/>
            <person name="Malmstrom R."/>
            <person name="Stieglmeier M."/>
            <person name="Klingl A."/>
            <person name="Woyke T."/>
            <person name="Ryan C.M."/>
            <person name="Banfield J.F."/>
        </authorList>
    </citation>
    <scope>NUCLEOTIDE SEQUENCE [LARGE SCALE GENOMIC DNA]</scope>
</reference>
<evidence type="ECO:0000313" key="17">
    <source>
        <dbReference type="Proteomes" id="UP000230363"/>
    </source>
</evidence>
<comment type="cofactor">
    <cofactor evidence="1 14">
        <name>adenosylcob(III)alamin</name>
        <dbReference type="ChEBI" id="CHEBI:18408"/>
    </cofactor>
</comment>
<evidence type="ECO:0000256" key="8">
    <source>
        <dbReference type="ARBA" id="ARBA00023002"/>
    </source>
</evidence>
<dbReference type="InterPro" id="IPR013344">
    <property type="entry name" value="RNR_NrdJ/NrdZ"/>
</dbReference>
<keyword evidence="11 14" id="KW-0170">Cobalt</keyword>
<keyword evidence="10" id="KW-1015">Disulfide bond</keyword>
<dbReference type="UniPathway" id="UPA00326"/>
<name>A0A2M7Q9K1_9BACT</name>
<dbReference type="NCBIfam" id="TIGR02506">
    <property type="entry name" value="NrdE_NrdA"/>
    <property type="match status" value="1"/>
</dbReference>
<dbReference type="InterPro" id="IPR005144">
    <property type="entry name" value="ATP-cone_dom"/>
</dbReference>
<evidence type="ECO:0000256" key="1">
    <source>
        <dbReference type="ARBA" id="ARBA00001922"/>
    </source>
</evidence>
<evidence type="ECO:0000256" key="12">
    <source>
        <dbReference type="ARBA" id="ARBA00047754"/>
    </source>
</evidence>
<comment type="function">
    <text evidence="14">Catalyzes the reduction of ribonucleotides to deoxyribonucleotides. May function to provide a pool of deoxyribonucleotide precursors for DNA repair during oxygen limitation and/or for immediate growth after restoration of oxygen.</text>
</comment>
<evidence type="ECO:0000256" key="14">
    <source>
        <dbReference type="RuleBase" id="RU364064"/>
    </source>
</evidence>
<keyword evidence="8 14" id="KW-0560">Oxidoreductase</keyword>
<dbReference type="InterPro" id="IPR008926">
    <property type="entry name" value="RNR_R1-su_N"/>
</dbReference>
<evidence type="ECO:0000256" key="7">
    <source>
        <dbReference type="ARBA" id="ARBA00022840"/>
    </source>
</evidence>
<evidence type="ECO:0000256" key="11">
    <source>
        <dbReference type="ARBA" id="ARBA00023285"/>
    </source>
</evidence>
<dbReference type="PANTHER" id="PTHR43371">
    <property type="entry name" value="VITAMIN B12-DEPENDENT RIBONUCLEOTIDE REDUCTASE"/>
    <property type="match status" value="1"/>
</dbReference>
<gene>
    <name evidence="16" type="ORF">COY96_00070</name>
</gene>
<dbReference type="AlphaFoldDB" id="A0A2M7Q9K1"/>
<accession>A0A2M7Q9K1</accession>
<dbReference type="Gene3D" id="3.20.70.20">
    <property type="match status" value="2"/>
</dbReference>
<keyword evidence="7 13" id="KW-0067">ATP-binding</keyword>
<dbReference type="EC" id="1.17.4.1" evidence="14"/>
<dbReference type="PRINTS" id="PR01183">
    <property type="entry name" value="RIBORDTASEM1"/>
</dbReference>
<comment type="caution">
    <text evidence="16">The sequence shown here is derived from an EMBL/GenBank/DDBJ whole genome shotgun (WGS) entry which is preliminary data.</text>
</comment>
<dbReference type="Pfam" id="PF03477">
    <property type="entry name" value="ATP-cone"/>
    <property type="match status" value="1"/>
</dbReference>
<dbReference type="PANTHER" id="PTHR43371:SF1">
    <property type="entry name" value="RIBONUCLEOSIDE-DIPHOSPHATE REDUCTASE"/>
    <property type="match status" value="1"/>
</dbReference>
<dbReference type="InterPro" id="IPR050862">
    <property type="entry name" value="RdRp_reductase_class-2"/>
</dbReference>